<dbReference type="InterPro" id="IPR029058">
    <property type="entry name" value="AB_hydrolase_fold"/>
</dbReference>
<evidence type="ECO:0000313" key="3">
    <source>
        <dbReference type="EMBL" id="KAH8384743.1"/>
    </source>
</evidence>
<accession>A0AAD4PQI4</accession>
<dbReference type="AlphaFoldDB" id="A0AAD4PQI4"/>
<dbReference type="SUPFAM" id="SSF53474">
    <property type="entry name" value="alpha/beta-Hydrolases"/>
    <property type="match status" value="1"/>
</dbReference>
<feature type="domain" description="Serine aminopeptidase S33" evidence="2">
    <location>
        <begin position="191"/>
        <end position="311"/>
    </location>
</feature>
<keyword evidence="1" id="KW-0812">Transmembrane</keyword>
<keyword evidence="1" id="KW-1133">Transmembrane helix</keyword>
<dbReference type="PANTHER" id="PTHR12277:SF194">
    <property type="entry name" value="FI04476P"/>
    <property type="match status" value="1"/>
</dbReference>
<dbReference type="InterPro" id="IPR022742">
    <property type="entry name" value="Hydrolase_4"/>
</dbReference>
<dbReference type="Proteomes" id="UP001200034">
    <property type="component" value="Unassembled WGS sequence"/>
</dbReference>
<keyword evidence="4" id="KW-1185">Reference proteome</keyword>
<evidence type="ECO:0000313" key="4">
    <source>
        <dbReference type="Proteomes" id="UP001200034"/>
    </source>
</evidence>
<evidence type="ECO:0000259" key="2">
    <source>
        <dbReference type="Pfam" id="PF12146"/>
    </source>
</evidence>
<dbReference type="Gene3D" id="3.40.50.1820">
    <property type="entry name" value="alpha/beta hydrolase"/>
    <property type="match status" value="1"/>
</dbReference>
<dbReference type="PANTHER" id="PTHR12277">
    <property type="entry name" value="ALPHA/BETA HYDROLASE DOMAIN-CONTAINING PROTEIN"/>
    <property type="match status" value="1"/>
</dbReference>
<sequence length="419" mass="48328">MFELHSCLKLVLYATAVPGILVISWLTGLIGLPCLLIALLLFVAFFVILPLVFRSSVTLQRGILFLTFITYPRGLDLTNPASIGLYATRNFYITVKDRDEDPTGVRVGVWHVLPKNAVRRFKRELHVEHALDHDEDDHTSKELPPVASSMKYNNEELEKLAPSLRAEFPVIVPENEQLFYERLLRVPGGTVVLYLHGNTATRGSGHRSEVYKLLRKLNYHVFSFDYRGYADSDPVAPTEEGVVRDAMMVFEYIANVTSNPIFIWGHSLGTGVAAHMVAKLASMKERGPRGVILESPFTNIRDEIRLHPFTRPFRHLPWYNYTISQPMYDNRLRFESDKHVREFHQPVMIVHAEDDVVVPFHLGYKLYRTALDTRSRSWGPVEFHRFDRIHSYGHKYLCRAPEMPTLVQNFVENYRNAIY</sequence>
<dbReference type="Pfam" id="PF12146">
    <property type="entry name" value="Hydrolase_4"/>
    <property type="match status" value="1"/>
</dbReference>
<dbReference type="GO" id="GO:0004622">
    <property type="term" value="F:phosphatidylcholine lysophospholipase activity"/>
    <property type="evidence" value="ECO:0007669"/>
    <property type="project" value="TreeGrafter"/>
</dbReference>
<dbReference type="EMBL" id="JAJJHW010000681">
    <property type="protein sequence ID" value="KAH8384743.1"/>
    <property type="molecule type" value="Genomic_DNA"/>
</dbReference>
<feature type="transmembrane region" description="Helical" evidence="1">
    <location>
        <begin position="30"/>
        <end position="53"/>
    </location>
</feature>
<proteinExistence type="predicted"/>
<dbReference type="GO" id="GO:0047372">
    <property type="term" value="F:monoacylglycerol lipase activity"/>
    <property type="evidence" value="ECO:0007669"/>
    <property type="project" value="TreeGrafter"/>
</dbReference>
<feature type="transmembrane region" description="Helical" evidence="1">
    <location>
        <begin position="7"/>
        <end position="24"/>
    </location>
</feature>
<reference evidence="3" key="1">
    <citation type="journal article" date="2021" name="Mol. Ecol. Resour.">
        <title>Phylogenomic analyses of the genus Drosophila reveals genomic signals of climate adaptation.</title>
        <authorList>
            <person name="Li F."/>
            <person name="Rane R.V."/>
            <person name="Luria V."/>
            <person name="Xiong Z."/>
            <person name="Chen J."/>
            <person name="Li Z."/>
            <person name="Catullo R.A."/>
            <person name="Griffin P.C."/>
            <person name="Schiffer M."/>
            <person name="Pearce S."/>
            <person name="Lee S.F."/>
            <person name="McElroy K."/>
            <person name="Stocker A."/>
            <person name="Shirriffs J."/>
            <person name="Cockerell F."/>
            <person name="Coppin C."/>
            <person name="Sgro C.M."/>
            <person name="Karger A."/>
            <person name="Cain J.W."/>
            <person name="Weber J.A."/>
            <person name="Santpere G."/>
            <person name="Kirschner M.W."/>
            <person name="Hoffmann A.A."/>
            <person name="Oakeshott J.G."/>
            <person name="Zhang G."/>
        </authorList>
    </citation>
    <scope>NUCLEOTIDE SEQUENCE</scope>
    <source>
        <strain evidence="3">BGI-SZ-2011g</strain>
    </source>
</reference>
<dbReference type="GO" id="GO:0006660">
    <property type="term" value="P:phosphatidylserine catabolic process"/>
    <property type="evidence" value="ECO:0007669"/>
    <property type="project" value="TreeGrafter"/>
</dbReference>
<comment type="caution">
    <text evidence="3">The sequence shown here is derived from an EMBL/GenBank/DDBJ whole genome shotgun (WGS) entry which is preliminary data.</text>
</comment>
<name>A0AAD4PQI4_9MUSC</name>
<dbReference type="GO" id="GO:0005789">
    <property type="term" value="C:endoplasmic reticulum membrane"/>
    <property type="evidence" value="ECO:0007669"/>
    <property type="project" value="TreeGrafter"/>
</dbReference>
<evidence type="ECO:0000256" key="1">
    <source>
        <dbReference type="SAM" id="Phobius"/>
    </source>
</evidence>
<protein>
    <recommendedName>
        <fullName evidence="2">Serine aminopeptidase S33 domain-containing protein</fullName>
    </recommendedName>
</protein>
<organism evidence="3 4">
    <name type="scientific">Drosophila rubida</name>
    <dbReference type="NCBI Taxonomy" id="30044"/>
    <lineage>
        <taxon>Eukaryota</taxon>
        <taxon>Metazoa</taxon>
        <taxon>Ecdysozoa</taxon>
        <taxon>Arthropoda</taxon>
        <taxon>Hexapoda</taxon>
        <taxon>Insecta</taxon>
        <taxon>Pterygota</taxon>
        <taxon>Neoptera</taxon>
        <taxon>Endopterygota</taxon>
        <taxon>Diptera</taxon>
        <taxon>Brachycera</taxon>
        <taxon>Muscomorpha</taxon>
        <taxon>Ephydroidea</taxon>
        <taxon>Drosophilidae</taxon>
        <taxon>Drosophila</taxon>
    </lineage>
</organism>
<dbReference type="GO" id="GO:0052651">
    <property type="term" value="P:monoacylglycerol catabolic process"/>
    <property type="evidence" value="ECO:0007669"/>
    <property type="project" value="TreeGrafter"/>
</dbReference>
<keyword evidence="1" id="KW-0472">Membrane</keyword>
<gene>
    <name evidence="3" type="ORF">KR093_007343</name>
</gene>